<organism evidence="4 5">
    <name type="scientific">Tolypocladium capitatum</name>
    <dbReference type="NCBI Taxonomy" id="45235"/>
    <lineage>
        <taxon>Eukaryota</taxon>
        <taxon>Fungi</taxon>
        <taxon>Dikarya</taxon>
        <taxon>Ascomycota</taxon>
        <taxon>Pezizomycotina</taxon>
        <taxon>Sordariomycetes</taxon>
        <taxon>Hypocreomycetidae</taxon>
        <taxon>Hypocreales</taxon>
        <taxon>Ophiocordycipitaceae</taxon>
        <taxon>Tolypocladium</taxon>
    </lineage>
</organism>
<evidence type="ECO:0000313" key="4">
    <source>
        <dbReference type="EMBL" id="PNY27096.1"/>
    </source>
</evidence>
<name>A0A2K3QHT4_9HYPO</name>
<dbReference type="EMBL" id="NRSZ01000461">
    <property type="protein sequence ID" value="PNY27096.1"/>
    <property type="molecule type" value="Genomic_DNA"/>
</dbReference>
<feature type="transmembrane region" description="Helical" evidence="2">
    <location>
        <begin position="100"/>
        <end position="121"/>
    </location>
</feature>
<feature type="signal peptide" evidence="3">
    <location>
        <begin position="1"/>
        <end position="24"/>
    </location>
</feature>
<evidence type="ECO:0000313" key="5">
    <source>
        <dbReference type="Proteomes" id="UP000236621"/>
    </source>
</evidence>
<dbReference type="AlphaFoldDB" id="A0A2K3QHT4"/>
<accession>A0A2K3QHT4</accession>
<keyword evidence="2" id="KW-1133">Transmembrane helix</keyword>
<dbReference type="Proteomes" id="UP000236621">
    <property type="component" value="Unassembled WGS sequence"/>
</dbReference>
<feature type="chain" id="PRO_5014376055" description="Tetraspanin Tsp3" evidence="3">
    <location>
        <begin position="25"/>
        <end position="282"/>
    </location>
</feature>
<evidence type="ECO:0000256" key="1">
    <source>
        <dbReference type="SAM" id="MobiDB-lite"/>
    </source>
</evidence>
<feature type="transmembrane region" description="Helical" evidence="2">
    <location>
        <begin position="201"/>
        <end position="221"/>
    </location>
</feature>
<keyword evidence="5" id="KW-1185">Reference proteome</keyword>
<feature type="region of interest" description="Disordered" evidence="1">
    <location>
        <begin position="234"/>
        <end position="282"/>
    </location>
</feature>
<reference evidence="4 5" key="1">
    <citation type="submission" date="2017-08" db="EMBL/GenBank/DDBJ databases">
        <title>Harnessing the power of phylogenomics to disentangle the directionality and signatures of interkingdom host jumping in the parasitic fungal genus Tolypocladium.</title>
        <authorList>
            <person name="Quandt C.A."/>
            <person name="Patterson W."/>
            <person name="Spatafora J.W."/>
        </authorList>
    </citation>
    <scope>NUCLEOTIDE SEQUENCE [LARGE SCALE GENOMIC DNA]</scope>
    <source>
        <strain evidence="4 5">CBS 113982</strain>
    </source>
</reference>
<keyword evidence="3" id="KW-0732">Signal</keyword>
<sequence length="282" mass="29846">MLNPGVVYMLASVVLFAVAVCVQPSPRPRAACRTANAPPCALRVVHFHTSHLSLPLASGITALAGILPLAAFVNAYIYPNLLRASHACADAGPTGLPTRLAPVVLQGLQAVATAVLATLLLEGVVPSPALDFLLEHEWDALFAARDGESIRLVQDTYRCCGLRALDDRAYPFGGAASCADMYNRGESCMAPWRGAMQATSAVDFGVVLAVGLLQIVGLLMMRERTAWWTALRTPGWKQGEPGDDSSQALLSPADEETTARQQPAPNGYGAVRVEVDGDPSNQ</sequence>
<keyword evidence="2" id="KW-0812">Transmembrane</keyword>
<dbReference type="STRING" id="45235.A0A2K3QHT4"/>
<protein>
    <recommendedName>
        <fullName evidence="6">Tetraspanin Tsp3</fullName>
    </recommendedName>
</protein>
<keyword evidence="2" id="KW-0472">Membrane</keyword>
<comment type="caution">
    <text evidence="4">The sequence shown here is derived from an EMBL/GenBank/DDBJ whole genome shotgun (WGS) entry which is preliminary data.</text>
</comment>
<evidence type="ECO:0000256" key="2">
    <source>
        <dbReference type="SAM" id="Phobius"/>
    </source>
</evidence>
<proteinExistence type="predicted"/>
<dbReference type="OrthoDB" id="71600at2759"/>
<evidence type="ECO:0000256" key="3">
    <source>
        <dbReference type="SAM" id="SignalP"/>
    </source>
</evidence>
<feature type="transmembrane region" description="Helical" evidence="2">
    <location>
        <begin position="54"/>
        <end position="79"/>
    </location>
</feature>
<gene>
    <name evidence="4" type="ORF">TCAP_02970</name>
</gene>
<evidence type="ECO:0008006" key="6">
    <source>
        <dbReference type="Google" id="ProtNLM"/>
    </source>
</evidence>